<dbReference type="InterPro" id="IPR011914">
    <property type="entry name" value="RfaE_dom_II"/>
</dbReference>
<dbReference type="EC" id="2.7.7.70" evidence="5"/>
<evidence type="ECO:0000256" key="10">
    <source>
        <dbReference type="ARBA" id="ARBA00022840"/>
    </source>
</evidence>
<dbReference type="InterPro" id="IPR011611">
    <property type="entry name" value="PfkB_dom"/>
</dbReference>
<evidence type="ECO:0000256" key="12">
    <source>
        <dbReference type="ARBA" id="ARBA00023277"/>
    </source>
</evidence>
<dbReference type="GO" id="GO:0009244">
    <property type="term" value="P:lipopolysaccharide core region biosynthetic process"/>
    <property type="evidence" value="ECO:0007669"/>
    <property type="project" value="UniProtKB-UniPathway"/>
</dbReference>
<dbReference type="InterPro" id="IPR002173">
    <property type="entry name" value="Carboh/pur_kinase_PfkB_CS"/>
</dbReference>
<dbReference type="NCBIfam" id="TIGR02198">
    <property type="entry name" value="rfaE_dom_I"/>
    <property type="match status" value="1"/>
</dbReference>
<dbReference type="InterPro" id="IPR023030">
    <property type="entry name" value="Bifunc_HldE"/>
</dbReference>
<dbReference type="GO" id="GO:0033785">
    <property type="term" value="F:heptose 7-phosphate kinase activity"/>
    <property type="evidence" value="ECO:0007669"/>
    <property type="project" value="TreeGrafter"/>
</dbReference>
<dbReference type="InterPro" id="IPR004821">
    <property type="entry name" value="Cyt_trans-like"/>
</dbReference>
<protein>
    <recommendedName>
        <fullName evidence="5">D-glycero-beta-D-manno-heptose 1-phosphate adenylyltransferase</fullName>
        <ecNumber evidence="5">2.7.7.70</ecNumber>
    </recommendedName>
</protein>
<feature type="domain" description="Carbohydrate kinase PfkB" evidence="14">
    <location>
        <begin position="7"/>
        <end position="267"/>
    </location>
</feature>
<keyword evidence="12" id="KW-0119">Carbohydrate metabolism</keyword>
<gene>
    <name evidence="16" type="ORF">MNBD_GAMMA18-1564</name>
</gene>
<evidence type="ECO:0000259" key="15">
    <source>
        <dbReference type="Pfam" id="PF01467"/>
    </source>
</evidence>
<comment type="function">
    <text evidence="1">Catalyzes the phosphorylation of D-glycero-D-manno-heptose 7-phosphate at the C-1 position to selectively form D-glycero-beta-D-manno-heptose-1,7-bisphosphate.</text>
</comment>
<proteinExistence type="inferred from homology"/>
<keyword evidence="8" id="KW-0547">Nucleotide-binding</keyword>
<dbReference type="SUPFAM" id="SSF52374">
    <property type="entry name" value="Nucleotidylyl transferase"/>
    <property type="match status" value="1"/>
</dbReference>
<dbReference type="Pfam" id="PF00294">
    <property type="entry name" value="PfkB"/>
    <property type="match status" value="1"/>
</dbReference>
<evidence type="ECO:0000256" key="1">
    <source>
        <dbReference type="ARBA" id="ARBA00002319"/>
    </source>
</evidence>
<dbReference type="CDD" id="cd01172">
    <property type="entry name" value="RfaE_like"/>
    <property type="match status" value="1"/>
</dbReference>
<dbReference type="PANTHER" id="PTHR46969">
    <property type="entry name" value="BIFUNCTIONAL PROTEIN HLDE"/>
    <property type="match status" value="1"/>
</dbReference>
<evidence type="ECO:0000256" key="9">
    <source>
        <dbReference type="ARBA" id="ARBA00022777"/>
    </source>
</evidence>
<evidence type="ECO:0000256" key="6">
    <source>
        <dbReference type="ARBA" id="ARBA00022679"/>
    </source>
</evidence>
<keyword evidence="7" id="KW-0548">Nucleotidyltransferase</keyword>
<keyword evidence="10" id="KW-0067">ATP-binding</keyword>
<reference evidence="16" key="1">
    <citation type="submission" date="2018-06" db="EMBL/GenBank/DDBJ databases">
        <authorList>
            <person name="Zhirakovskaya E."/>
        </authorList>
    </citation>
    <scope>NUCLEOTIDE SEQUENCE</scope>
</reference>
<keyword evidence="11" id="KW-0511">Multifunctional enzyme</keyword>
<evidence type="ECO:0000256" key="2">
    <source>
        <dbReference type="ARBA" id="ARBA00003753"/>
    </source>
</evidence>
<dbReference type="GO" id="GO:0033786">
    <property type="term" value="F:heptose-1-phosphate adenylyltransferase activity"/>
    <property type="evidence" value="ECO:0007669"/>
    <property type="project" value="TreeGrafter"/>
</dbReference>
<organism evidence="16">
    <name type="scientific">hydrothermal vent metagenome</name>
    <dbReference type="NCBI Taxonomy" id="652676"/>
    <lineage>
        <taxon>unclassified sequences</taxon>
        <taxon>metagenomes</taxon>
        <taxon>ecological metagenomes</taxon>
    </lineage>
</organism>
<dbReference type="NCBIfam" id="TIGR02199">
    <property type="entry name" value="rfaE_dom_II"/>
    <property type="match status" value="1"/>
</dbReference>
<evidence type="ECO:0000256" key="11">
    <source>
        <dbReference type="ARBA" id="ARBA00023268"/>
    </source>
</evidence>
<sequence length="447" mass="47667">MPVVNVNSHQLDARAGGAGNVAINIAALGAQVALDGLAGDDESGQIMSEQLHQAGVVCRFKRSKKIQTITKLRVLSRHQQLLRLDFEVPLHPFVDDELLTRFTQGLADCDVVVLSDYAKGTLAQIQPMIQAARAAGKPVLIDPKGTEMAKYRGATLLTPNLSEFEAVVGTCENDEQLVSRGHALLDELQLEVLLITRSEKGMTLLQKGHEPLHLPTLAREVYDVTGAGDTVISTLAAALAAGQPMAEATALANLAAGIVVGKLGTATVSVAELGAAIQADEMSESAIATGMLDEAALQQAVQRAKELGERIVMTNGCFDLLHAGHVGYLEKAKQQGDRLVVAVNDDASVSRLKGDSRPIVPLAQRMTVLAALRSVDWVVPFSEDTPERLICNILPDVLVKGGDYQIEQIVGHHCVQANGGEVQVLHFEDGCSTSGIVERIRQQLADD</sequence>
<dbReference type="UniPathway" id="UPA00958"/>
<accession>A0A3B0ZAV2</accession>
<comment type="catalytic activity">
    <reaction evidence="13">
        <text>D-glycero-beta-D-manno-heptose 1-phosphate + ATP + H(+) = ADP-D-glycero-beta-D-manno-heptose + diphosphate</text>
        <dbReference type="Rhea" id="RHEA:27465"/>
        <dbReference type="ChEBI" id="CHEBI:15378"/>
        <dbReference type="ChEBI" id="CHEBI:30616"/>
        <dbReference type="ChEBI" id="CHEBI:33019"/>
        <dbReference type="ChEBI" id="CHEBI:59967"/>
        <dbReference type="ChEBI" id="CHEBI:61593"/>
        <dbReference type="EC" id="2.7.7.70"/>
    </reaction>
</comment>
<dbReference type="GO" id="GO:0016773">
    <property type="term" value="F:phosphotransferase activity, alcohol group as acceptor"/>
    <property type="evidence" value="ECO:0007669"/>
    <property type="project" value="InterPro"/>
</dbReference>
<evidence type="ECO:0000256" key="7">
    <source>
        <dbReference type="ARBA" id="ARBA00022695"/>
    </source>
</evidence>
<keyword evidence="9 16" id="KW-0418">Kinase</keyword>
<evidence type="ECO:0000256" key="13">
    <source>
        <dbReference type="ARBA" id="ARBA00047428"/>
    </source>
</evidence>
<comment type="pathway">
    <text evidence="3">Bacterial outer membrane biogenesis; LPS core biosynthesis.</text>
</comment>
<dbReference type="PANTHER" id="PTHR46969:SF1">
    <property type="entry name" value="BIFUNCTIONAL PROTEIN HLDE"/>
    <property type="match status" value="1"/>
</dbReference>
<comment type="subunit">
    <text evidence="4">Homodimer.</text>
</comment>
<dbReference type="InterPro" id="IPR029056">
    <property type="entry name" value="Ribokinase-like"/>
</dbReference>
<comment type="function">
    <text evidence="2">Catalyzes the ADP transfer from ATP to D-glycero-beta-D-manno-heptose 1-phosphate, yielding ADP-D-glycero-beta-D-manno-heptose.</text>
</comment>
<dbReference type="GO" id="GO:0005524">
    <property type="term" value="F:ATP binding"/>
    <property type="evidence" value="ECO:0007669"/>
    <property type="project" value="UniProtKB-KW"/>
</dbReference>
<dbReference type="Gene3D" id="3.40.50.620">
    <property type="entry name" value="HUPs"/>
    <property type="match status" value="1"/>
</dbReference>
<dbReference type="FunFam" id="3.40.50.620:FF:000028">
    <property type="entry name" value="Bifunctional protein HldE"/>
    <property type="match status" value="1"/>
</dbReference>
<dbReference type="NCBIfam" id="NF008454">
    <property type="entry name" value="PRK11316.1"/>
    <property type="match status" value="1"/>
</dbReference>
<dbReference type="GO" id="GO:0005829">
    <property type="term" value="C:cytosol"/>
    <property type="evidence" value="ECO:0007669"/>
    <property type="project" value="TreeGrafter"/>
</dbReference>
<dbReference type="SUPFAM" id="SSF53613">
    <property type="entry name" value="Ribokinase-like"/>
    <property type="match status" value="1"/>
</dbReference>
<dbReference type="InterPro" id="IPR014729">
    <property type="entry name" value="Rossmann-like_a/b/a_fold"/>
</dbReference>
<name>A0A3B0ZAV2_9ZZZZ</name>
<evidence type="ECO:0000256" key="3">
    <source>
        <dbReference type="ARBA" id="ARBA00004713"/>
    </source>
</evidence>
<dbReference type="EMBL" id="UOFP01000059">
    <property type="protein sequence ID" value="VAW84607.1"/>
    <property type="molecule type" value="Genomic_DNA"/>
</dbReference>
<feature type="domain" description="Cytidyltransferase-like" evidence="15">
    <location>
        <begin position="313"/>
        <end position="438"/>
    </location>
</feature>
<evidence type="ECO:0000256" key="8">
    <source>
        <dbReference type="ARBA" id="ARBA00022741"/>
    </source>
</evidence>
<dbReference type="InterPro" id="IPR011913">
    <property type="entry name" value="RfaE_dom_I"/>
</dbReference>
<dbReference type="AlphaFoldDB" id="A0A3B0ZAV2"/>
<dbReference type="Gene3D" id="3.40.1190.20">
    <property type="match status" value="1"/>
</dbReference>
<evidence type="ECO:0000259" key="14">
    <source>
        <dbReference type="Pfam" id="PF00294"/>
    </source>
</evidence>
<keyword evidence="6 16" id="KW-0808">Transferase</keyword>
<evidence type="ECO:0000256" key="5">
    <source>
        <dbReference type="ARBA" id="ARBA00012519"/>
    </source>
</evidence>
<dbReference type="PROSITE" id="PS00583">
    <property type="entry name" value="PFKB_KINASES_1"/>
    <property type="match status" value="1"/>
</dbReference>
<dbReference type="NCBIfam" id="TIGR00125">
    <property type="entry name" value="cyt_tran_rel"/>
    <property type="match status" value="1"/>
</dbReference>
<dbReference type="Pfam" id="PF01467">
    <property type="entry name" value="CTP_transf_like"/>
    <property type="match status" value="1"/>
</dbReference>
<evidence type="ECO:0000313" key="16">
    <source>
        <dbReference type="EMBL" id="VAW84607.1"/>
    </source>
</evidence>
<dbReference type="FunFam" id="3.40.1190.20:FF:000002">
    <property type="entry name" value="Bifunctional protein HldE"/>
    <property type="match status" value="1"/>
</dbReference>
<evidence type="ECO:0000256" key="4">
    <source>
        <dbReference type="ARBA" id="ARBA00011738"/>
    </source>
</evidence>
<dbReference type="HAMAP" id="MF_01603">
    <property type="entry name" value="HldE"/>
    <property type="match status" value="1"/>
</dbReference>